<sequence length="350" mass="38018">MFLALLCFLGRSDSSTCKNGVLTITGRQMDIGSSFIKSCPDATSLIVTGSQNEIKKGAFSNSNLVTVEVSGNQVDIKSGAFEGCTKLKAVSATGSQLTVERNAFKDCTALESAHVSGTQAEIKNYAFCGCTNLKSVSCTGTQSEVGDKFDQCGGGSSSGSDSDSGLSARSLGNMEIKSAYLGTSPNIIVNLNFVYSFMRRVRKAFGRAVPSPEIVHSAIWVGEANPTDKSVGALFTYGRYTNKQKSKAFLWEDGAKGYALTFKEFKEKFNAATPMKLKVQKNIKLLDFINQMETNGNWGFKDYNWPTNNCQHFTAKIINVLGATRASPNENDWMDLPKIVFDSLKSNEQK</sequence>
<organism evidence="2 3">
    <name type="scientific">Tritrichomonas musculus</name>
    <dbReference type="NCBI Taxonomy" id="1915356"/>
    <lineage>
        <taxon>Eukaryota</taxon>
        <taxon>Metamonada</taxon>
        <taxon>Parabasalia</taxon>
        <taxon>Tritrichomonadida</taxon>
        <taxon>Tritrichomonadidae</taxon>
        <taxon>Tritrichomonas</taxon>
    </lineage>
</organism>
<dbReference type="Proteomes" id="UP001470230">
    <property type="component" value="Unassembled WGS sequence"/>
</dbReference>
<evidence type="ECO:0000313" key="3">
    <source>
        <dbReference type="Proteomes" id="UP001470230"/>
    </source>
</evidence>
<dbReference type="PANTHER" id="PTHR45661">
    <property type="entry name" value="SURFACE ANTIGEN"/>
    <property type="match status" value="1"/>
</dbReference>
<gene>
    <name evidence="2" type="ORF">M9Y10_030039</name>
</gene>
<name>A0ABR2KP00_9EUKA</name>
<keyword evidence="1" id="KW-0732">Signal</keyword>
<comment type="caution">
    <text evidence="2">The sequence shown here is derived from an EMBL/GenBank/DDBJ whole genome shotgun (WGS) entry which is preliminary data.</text>
</comment>
<evidence type="ECO:0000313" key="2">
    <source>
        <dbReference type="EMBL" id="KAK8892796.1"/>
    </source>
</evidence>
<feature type="chain" id="PRO_5045048964" evidence="1">
    <location>
        <begin position="18"/>
        <end position="350"/>
    </location>
</feature>
<keyword evidence="3" id="KW-1185">Reference proteome</keyword>
<dbReference type="PANTHER" id="PTHR45661:SF3">
    <property type="entry name" value="IG-LIKE DOMAIN-CONTAINING PROTEIN"/>
    <property type="match status" value="1"/>
</dbReference>
<reference evidence="2 3" key="1">
    <citation type="submission" date="2024-04" db="EMBL/GenBank/DDBJ databases">
        <title>Tritrichomonas musculus Genome.</title>
        <authorList>
            <person name="Alves-Ferreira E."/>
            <person name="Grigg M."/>
            <person name="Lorenzi H."/>
            <person name="Galac M."/>
        </authorList>
    </citation>
    <scope>NUCLEOTIDE SEQUENCE [LARGE SCALE GENOMIC DNA]</scope>
    <source>
        <strain evidence="2 3">EAF2021</strain>
    </source>
</reference>
<feature type="signal peptide" evidence="1">
    <location>
        <begin position="1"/>
        <end position="17"/>
    </location>
</feature>
<dbReference type="InterPro" id="IPR032675">
    <property type="entry name" value="LRR_dom_sf"/>
</dbReference>
<dbReference type="Gene3D" id="3.40.50.12480">
    <property type="match status" value="1"/>
</dbReference>
<dbReference type="InterPro" id="IPR026906">
    <property type="entry name" value="LRR_5"/>
</dbReference>
<accession>A0ABR2KP00</accession>
<dbReference type="EMBL" id="JAPFFF010000004">
    <property type="protein sequence ID" value="KAK8892796.1"/>
    <property type="molecule type" value="Genomic_DNA"/>
</dbReference>
<dbReference type="Pfam" id="PF13306">
    <property type="entry name" value="LRR_5"/>
    <property type="match status" value="1"/>
</dbReference>
<proteinExistence type="predicted"/>
<protein>
    <submittedName>
        <fullName evidence="2">Uncharacterized protein</fullName>
    </submittedName>
</protein>
<dbReference type="SUPFAM" id="SSF52058">
    <property type="entry name" value="L domain-like"/>
    <property type="match status" value="1"/>
</dbReference>
<dbReference type="InterPro" id="IPR053139">
    <property type="entry name" value="Surface_bspA-like"/>
</dbReference>
<dbReference type="Gene3D" id="3.80.10.10">
    <property type="entry name" value="Ribonuclease Inhibitor"/>
    <property type="match status" value="1"/>
</dbReference>
<evidence type="ECO:0000256" key="1">
    <source>
        <dbReference type="SAM" id="SignalP"/>
    </source>
</evidence>